<dbReference type="OrthoDB" id="2444617at2759"/>
<organism evidence="4 5">
    <name type="scientific">Dissophora globulifera</name>
    <dbReference type="NCBI Taxonomy" id="979702"/>
    <lineage>
        <taxon>Eukaryota</taxon>
        <taxon>Fungi</taxon>
        <taxon>Fungi incertae sedis</taxon>
        <taxon>Mucoromycota</taxon>
        <taxon>Mortierellomycotina</taxon>
        <taxon>Mortierellomycetes</taxon>
        <taxon>Mortierellales</taxon>
        <taxon>Mortierellaceae</taxon>
        <taxon>Dissophora</taxon>
    </lineage>
</organism>
<evidence type="ECO:0000313" key="4">
    <source>
        <dbReference type="EMBL" id="KAG0306645.1"/>
    </source>
</evidence>
<dbReference type="GO" id="GO:0005085">
    <property type="term" value="F:guanyl-nucleotide exchange factor activity"/>
    <property type="evidence" value="ECO:0007669"/>
    <property type="project" value="InterPro"/>
</dbReference>
<dbReference type="CDD" id="cd00160">
    <property type="entry name" value="RhoGEF"/>
    <property type="match status" value="1"/>
</dbReference>
<keyword evidence="1" id="KW-0175">Coiled coil</keyword>
<evidence type="ECO:0000313" key="5">
    <source>
        <dbReference type="Proteomes" id="UP000738325"/>
    </source>
</evidence>
<accession>A0A9P6R1Y9</accession>
<evidence type="ECO:0000259" key="3">
    <source>
        <dbReference type="PROSITE" id="PS50010"/>
    </source>
</evidence>
<proteinExistence type="predicted"/>
<dbReference type="SUPFAM" id="SSF48065">
    <property type="entry name" value="DBL homology domain (DH-domain)"/>
    <property type="match status" value="1"/>
</dbReference>
<evidence type="ECO:0000256" key="2">
    <source>
        <dbReference type="SAM" id="MobiDB-lite"/>
    </source>
</evidence>
<dbReference type="SUPFAM" id="SSF52047">
    <property type="entry name" value="RNI-like"/>
    <property type="match status" value="1"/>
</dbReference>
<dbReference type="InterPro" id="IPR000219">
    <property type="entry name" value="DH_dom"/>
</dbReference>
<dbReference type="InterPro" id="IPR001611">
    <property type="entry name" value="Leu-rich_rpt"/>
</dbReference>
<dbReference type="PANTHER" id="PTHR46572">
    <property type="entry name" value="RHO1 GDP-GTP EXCHANGE PROTEIN 1-RELATED"/>
    <property type="match status" value="1"/>
</dbReference>
<comment type="caution">
    <text evidence="4">The sequence shown here is derived from an EMBL/GenBank/DDBJ whole genome shotgun (WGS) entry which is preliminary data.</text>
</comment>
<dbReference type="PANTHER" id="PTHR46572:SF1">
    <property type="entry name" value="RHO1 GUANINE NUCLEOTIDE EXCHANGE FACTOR TUS1"/>
    <property type="match status" value="1"/>
</dbReference>
<evidence type="ECO:0000256" key="1">
    <source>
        <dbReference type="SAM" id="Coils"/>
    </source>
</evidence>
<dbReference type="Gene3D" id="1.20.900.10">
    <property type="entry name" value="Dbl homology (DH) domain"/>
    <property type="match status" value="1"/>
</dbReference>
<dbReference type="Pfam" id="PF13516">
    <property type="entry name" value="LRR_6"/>
    <property type="match status" value="5"/>
</dbReference>
<reference evidence="4" key="1">
    <citation type="journal article" date="2020" name="Fungal Divers.">
        <title>Resolving the Mortierellaceae phylogeny through synthesis of multi-gene phylogenetics and phylogenomics.</title>
        <authorList>
            <person name="Vandepol N."/>
            <person name="Liber J."/>
            <person name="Desiro A."/>
            <person name="Na H."/>
            <person name="Kennedy M."/>
            <person name="Barry K."/>
            <person name="Grigoriev I.V."/>
            <person name="Miller A.N."/>
            <person name="O'Donnell K."/>
            <person name="Stajich J.E."/>
            <person name="Bonito G."/>
        </authorList>
    </citation>
    <scope>NUCLEOTIDE SEQUENCE</scope>
    <source>
        <strain evidence="4">REB-010B</strain>
    </source>
</reference>
<dbReference type="SMART" id="SM00368">
    <property type="entry name" value="LRR_RI"/>
    <property type="match status" value="5"/>
</dbReference>
<dbReference type="Proteomes" id="UP000738325">
    <property type="component" value="Unassembled WGS sequence"/>
</dbReference>
<dbReference type="Pfam" id="PF00621">
    <property type="entry name" value="RhoGEF"/>
    <property type="match status" value="1"/>
</dbReference>
<feature type="coiled-coil region" evidence="1">
    <location>
        <begin position="249"/>
        <end position="276"/>
    </location>
</feature>
<sequence>MEEHQSFRIAGTTTDIENIDVDNVDGQSVIYWEDIEQVFPRVQYIRNGNSVVKLLRDSNQARIVPHCIKHIPGVVLDVVLSTATTYIALEDSPIDAPLSTQGDDPGNAVTGTPTSTEDEVVKDLQVILPPSGTPISSIRFNNMSQAPSSLPPNSPSSVKTASRAAIFQQTVKLASRKALESEIEQQLISSLAPEVQAQVRASSNVYHTFVQAIKDGQVEQADRLSKEFNECYWDLKAEMAKNTELTTYTAEQADRMVELQADLKAMQEKMEQLHIQALGQLAVLQTRVQAVLTQTYELHEYPIPRLFVVLPQNPSRWDAANPFSNKFRLYFLCECGEHTKSIDSKDEIPHIHFAKHEGYEINRPSEFFRQWGPHILTILKMLKYGISVAGVAVPAISHLVRVDVIDEATDCLKQLKDNIEPGMDHVINWMDKLSVNEGEAVDQFANQMENKEALEGADLRKLDTFLKGKDGSKVMGNLYRTVTDEGHVKWVCIDHYSENYHKSTAKEFQRMLDSVGGSFDKNIGRVEVKIQSRVLAEQFSSVLGEARSVYELDIAFDWACTTNDLEVLEGALKTSTSISILRLDLRQFRTGLGTKLLSTSVQYGALFRFIKLPNLKIVHIILPREFIKHLSFQPKTPSHLHKLSFEMAAGSIGGKELGILTETLKTNSILTTLDLQDNSIGEDGAKALAEALKTNKTLSTLDLWHNSIGDDGAKALAEALKINSTLSTLGLWYNSIGDDGAKALAEALKINSTLSTLGLWYNSIGDDGAKALAEALKVNSTLTTLGLWYNSIGDYGAKALTEAQKTNSTLTTLYLLAEALTTTNSKVIFMPAFASQEKAWGSSVPASVVASVSNKERRRQEVIFEVIQTEYYYVHDLVLLEEIFIMPLRASNIVHPERLEEFIEGVFMNYKELLALNKRLLTDLRVRQEEQPLVESIGDILLAHIAGFDQAYTSYTSRLEFAQSMRKREEARNPKLSRFLEDCAHHPEARRLGLRHFLLLPHNRISRYPLLLNAIIKYTDEGVPDRETVKEVIQLLAEHTKRVDALCRRSNTLNTIYST</sequence>
<dbReference type="InterPro" id="IPR035899">
    <property type="entry name" value="DBL_dom_sf"/>
</dbReference>
<dbReference type="SMART" id="SM00325">
    <property type="entry name" value="RhoGEF"/>
    <property type="match status" value="1"/>
</dbReference>
<gene>
    <name evidence="4" type="primary">ROM2_1</name>
    <name evidence="4" type="ORF">BGZ99_001728</name>
</gene>
<feature type="domain" description="DH" evidence="3">
    <location>
        <begin position="858"/>
        <end position="1046"/>
    </location>
</feature>
<dbReference type="AlphaFoldDB" id="A0A9P6R1Y9"/>
<feature type="region of interest" description="Disordered" evidence="2">
    <location>
        <begin position="94"/>
        <end position="116"/>
    </location>
</feature>
<dbReference type="InterPro" id="IPR032675">
    <property type="entry name" value="LRR_dom_sf"/>
</dbReference>
<name>A0A9P6R1Y9_9FUNG</name>
<dbReference type="Gene3D" id="3.80.10.10">
    <property type="entry name" value="Ribonuclease Inhibitor"/>
    <property type="match status" value="2"/>
</dbReference>
<dbReference type="PROSITE" id="PS50010">
    <property type="entry name" value="DH_2"/>
    <property type="match status" value="1"/>
</dbReference>
<keyword evidence="5" id="KW-1185">Reference proteome</keyword>
<dbReference type="EMBL" id="JAAAIP010001450">
    <property type="protein sequence ID" value="KAG0306645.1"/>
    <property type="molecule type" value="Genomic_DNA"/>
</dbReference>
<protein>
    <submittedName>
        <fullName evidence="4">RHO1 GDP-GTP exchange protein 2</fullName>
    </submittedName>
</protein>
<dbReference type="InterPro" id="IPR052233">
    <property type="entry name" value="Rho-type_GEFs"/>
</dbReference>